<keyword evidence="2" id="KW-1185">Reference proteome</keyword>
<comment type="caution">
    <text evidence="1">The sequence shown here is derived from an EMBL/GenBank/DDBJ whole genome shotgun (WGS) entry which is preliminary data.</text>
</comment>
<dbReference type="AlphaFoldDB" id="A0A4C1V789"/>
<evidence type="ECO:0000313" key="1">
    <source>
        <dbReference type="EMBL" id="GBP34400.1"/>
    </source>
</evidence>
<gene>
    <name evidence="1" type="ORF">EVAR_7453_1</name>
</gene>
<proteinExistence type="predicted"/>
<name>A0A4C1V789_EUMVA</name>
<evidence type="ECO:0000313" key="2">
    <source>
        <dbReference type="Proteomes" id="UP000299102"/>
    </source>
</evidence>
<protein>
    <submittedName>
        <fullName evidence="1">Uncharacterized protein</fullName>
    </submittedName>
</protein>
<accession>A0A4C1V789</accession>
<dbReference type="Proteomes" id="UP000299102">
    <property type="component" value="Unassembled WGS sequence"/>
</dbReference>
<dbReference type="EMBL" id="BGZK01000287">
    <property type="protein sequence ID" value="GBP34400.1"/>
    <property type="molecule type" value="Genomic_DNA"/>
</dbReference>
<sequence length="79" mass="8618">MKRRGIRFVGLAALLPPGTRDKMLEGPWESLEHVITAAHGHTTAKELADIAGDEYLGDRTLLGVFQICRGNMFPTGKAL</sequence>
<organism evidence="1 2">
    <name type="scientific">Eumeta variegata</name>
    <name type="common">Bagworm moth</name>
    <name type="synonym">Eumeta japonica</name>
    <dbReference type="NCBI Taxonomy" id="151549"/>
    <lineage>
        <taxon>Eukaryota</taxon>
        <taxon>Metazoa</taxon>
        <taxon>Ecdysozoa</taxon>
        <taxon>Arthropoda</taxon>
        <taxon>Hexapoda</taxon>
        <taxon>Insecta</taxon>
        <taxon>Pterygota</taxon>
        <taxon>Neoptera</taxon>
        <taxon>Endopterygota</taxon>
        <taxon>Lepidoptera</taxon>
        <taxon>Glossata</taxon>
        <taxon>Ditrysia</taxon>
        <taxon>Tineoidea</taxon>
        <taxon>Psychidae</taxon>
        <taxon>Oiketicinae</taxon>
        <taxon>Eumeta</taxon>
    </lineage>
</organism>
<reference evidence="1 2" key="1">
    <citation type="journal article" date="2019" name="Commun. Biol.">
        <title>The bagworm genome reveals a unique fibroin gene that provides high tensile strength.</title>
        <authorList>
            <person name="Kono N."/>
            <person name="Nakamura H."/>
            <person name="Ohtoshi R."/>
            <person name="Tomita M."/>
            <person name="Numata K."/>
            <person name="Arakawa K."/>
        </authorList>
    </citation>
    <scope>NUCLEOTIDE SEQUENCE [LARGE SCALE GENOMIC DNA]</scope>
</reference>